<accession>A0A918K9U7</accession>
<reference evidence="1" key="2">
    <citation type="submission" date="2020-09" db="EMBL/GenBank/DDBJ databases">
        <authorList>
            <person name="Sun Q."/>
            <person name="Kim S."/>
        </authorList>
    </citation>
    <scope>NUCLEOTIDE SEQUENCE</scope>
    <source>
        <strain evidence="1">KCTC 22169</strain>
    </source>
</reference>
<organism evidence="1 2">
    <name type="scientific">Saccharospirillum salsuginis</name>
    <dbReference type="NCBI Taxonomy" id="418750"/>
    <lineage>
        <taxon>Bacteria</taxon>
        <taxon>Pseudomonadati</taxon>
        <taxon>Pseudomonadota</taxon>
        <taxon>Gammaproteobacteria</taxon>
        <taxon>Oceanospirillales</taxon>
        <taxon>Saccharospirillaceae</taxon>
        <taxon>Saccharospirillum</taxon>
    </lineage>
</organism>
<dbReference type="AlphaFoldDB" id="A0A918K9U7"/>
<name>A0A918K9U7_9GAMM</name>
<dbReference type="RefSeq" id="WP_189609014.1">
    <property type="nucleotide sequence ID" value="NZ_BMXR01000005.1"/>
</dbReference>
<dbReference type="EMBL" id="BMXR01000005">
    <property type="protein sequence ID" value="GGX56058.1"/>
    <property type="molecule type" value="Genomic_DNA"/>
</dbReference>
<evidence type="ECO:0000313" key="2">
    <source>
        <dbReference type="Proteomes" id="UP000626148"/>
    </source>
</evidence>
<sequence>MIIEKPDLSFTSDPGWIAEREKLWDQYCESRYSELRGSTLKARRQFFFHGTLDKPREHGLGEKSFLRVNINDFPLRSPEGWDYLVYEYGGYNDREVQELAVYQVLPGLKYLGWSLEEELALWEYFFQATYERSIRSPKLTKRKGVPIEGDLPLVKVISQYSSGLSSLLKGTANASPKCLHKADFLISALSEIDSILLAKDTVLRRKLDALFKRLVKSRDNLPVQYEGDFSAFYSRLSSAISDDQVDPVIKNMWIKWSG</sequence>
<evidence type="ECO:0000313" key="1">
    <source>
        <dbReference type="EMBL" id="GGX56058.1"/>
    </source>
</evidence>
<proteinExistence type="predicted"/>
<comment type="caution">
    <text evidence="1">The sequence shown here is derived from an EMBL/GenBank/DDBJ whole genome shotgun (WGS) entry which is preliminary data.</text>
</comment>
<keyword evidence="2" id="KW-1185">Reference proteome</keyword>
<reference evidence="1" key="1">
    <citation type="journal article" date="2014" name="Int. J. Syst. Evol. Microbiol.">
        <title>Complete genome sequence of Corynebacterium casei LMG S-19264T (=DSM 44701T), isolated from a smear-ripened cheese.</title>
        <authorList>
            <consortium name="US DOE Joint Genome Institute (JGI-PGF)"/>
            <person name="Walter F."/>
            <person name="Albersmeier A."/>
            <person name="Kalinowski J."/>
            <person name="Ruckert C."/>
        </authorList>
    </citation>
    <scope>NUCLEOTIDE SEQUENCE</scope>
    <source>
        <strain evidence="1">KCTC 22169</strain>
    </source>
</reference>
<protein>
    <submittedName>
        <fullName evidence="1">Uncharacterized protein</fullName>
    </submittedName>
</protein>
<dbReference type="Proteomes" id="UP000626148">
    <property type="component" value="Unassembled WGS sequence"/>
</dbReference>
<gene>
    <name evidence="1" type="ORF">GCM10007392_24810</name>
</gene>